<dbReference type="RefSeq" id="WP_080478536.1">
    <property type="nucleotide sequence ID" value="NZ_LXLI01000035.1"/>
</dbReference>
<feature type="transmembrane region" description="Helical" evidence="1">
    <location>
        <begin position="99"/>
        <end position="117"/>
    </location>
</feature>
<dbReference type="AlphaFoldDB" id="A0A9X5RQ74"/>
<evidence type="ECO:0000313" key="2">
    <source>
        <dbReference type="EMBL" id="OFC89139.1"/>
    </source>
</evidence>
<feature type="transmembrane region" description="Helical" evidence="1">
    <location>
        <begin position="40"/>
        <end position="57"/>
    </location>
</feature>
<feature type="transmembrane region" description="Helical" evidence="1">
    <location>
        <begin position="12"/>
        <end position="34"/>
    </location>
</feature>
<keyword evidence="1" id="KW-0812">Transmembrane</keyword>
<evidence type="ECO:0000256" key="1">
    <source>
        <dbReference type="SAM" id="Phobius"/>
    </source>
</evidence>
<accession>A0A9X5RQ74</accession>
<gene>
    <name evidence="2" type="ORF">BTGOE4_56730</name>
</gene>
<keyword evidence="1" id="KW-1133">Transmembrane helix</keyword>
<dbReference type="Proteomes" id="UP000175994">
    <property type="component" value="Unassembled WGS sequence"/>
</dbReference>
<comment type="caution">
    <text evidence="2">The sequence shown here is derived from an EMBL/GenBank/DDBJ whole genome shotgun (WGS) entry which is preliminary data.</text>
</comment>
<proteinExistence type="predicted"/>
<reference evidence="2 3" key="1">
    <citation type="submission" date="2016-04" db="EMBL/GenBank/DDBJ databases">
        <title>Bacillus thuringiensis and Bacillus weihenstephanensis as novel biocontrol agents of wilt causing Verticillium species.</title>
        <authorList>
            <person name="Hollensteiner J."/>
            <person name="Wemheuer F."/>
            <person name="Harting R."/>
            <person name="Kolarzyk A."/>
            <person name="Diaz-Valerio S."/>
            <person name="Poehlein A."/>
            <person name="Brzuszkiewicz E."/>
            <person name="Nesemann K."/>
            <person name="Braus-Stromeyer S."/>
            <person name="Braus G."/>
            <person name="Daniel R."/>
            <person name="Liesegang H."/>
        </authorList>
    </citation>
    <scope>NUCLEOTIDE SEQUENCE [LARGE SCALE GENOMIC DNA]</scope>
    <source>
        <strain evidence="2 3">GOE4</strain>
    </source>
</reference>
<protein>
    <submittedName>
        <fullName evidence="2">Uncharacterized protein</fullName>
    </submittedName>
</protein>
<sequence length="125" mass="14433">MEQMNRHLNMSLIQLFLLILNQFLFSAMFPLLPWFIEEDVAGFGVLITSTLLMFIGMKMMDLNDNNNYLITKIRQSIPFITSIFSCGIMIMKITDLSTIVALVFNFVMVIITLVFLLRDLSKLNN</sequence>
<feature type="transmembrane region" description="Helical" evidence="1">
    <location>
        <begin position="77"/>
        <end position="93"/>
    </location>
</feature>
<name>A0A9X5RQ74_BACTU</name>
<dbReference type="EMBL" id="LXLI01000035">
    <property type="protein sequence ID" value="OFC89139.1"/>
    <property type="molecule type" value="Genomic_DNA"/>
</dbReference>
<evidence type="ECO:0000313" key="3">
    <source>
        <dbReference type="Proteomes" id="UP000175994"/>
    </source>
</evidence>
<organism evidence="2 3">
    <name type="scientific">Bacillus thuringiensis</name>
    <dbReference type="NCBI Taxonomy" id="1428"/>
    <lineage>
        <taxon>Bacteria</taxon>
        <taxon>Bacillati</taxon>
        <taxon>Bacillota</taxon>
        <taxon>Bacilli</taxon>
        <taxon>Bacillales</taxon>
        <taxon>Bacillaceae</taxon>
        <taxon>Bacillus</taxon>
        <taxon>Bacillus cereus group</taxon>
    </lineage>
</organism>
<keyword evidence="1" id="KW-0472">Membrane</keyword>